<dbReference type="GO" id="GO:0050201">
    <property type="term" value="F:fucokinase activity"/>
    <property type="evidence" value="ECO:0007669"/>
    <property type="project" value="TreeGrafter"/>
</dbReference>
<dbReference type="Gene3D" id="3.30.230.120">
    <property type="match status" value="1"/>
</dbReference>
<keyword evidence="1" id="KW-0808">Transferase</keyword>
<dbReference type="InterPro" id="IPR036554">
    <property type="entry name" value="GHMP_kinase_C_sf"/>
</dbReference>
<sequence length="327" mass="36426">MIITKTPFRVSFCGGGSDIRDFYKEYGGCVLSTSINKYMYISIHPYFDNNKTALKYSENEIVDDLSQIKHSIFRTVLNDMDISGVEIVSTADIPSGTGLGSSSSFTVGLLHTLYCFQGKYTSKSELAKKACRVEIDLLGNPIGKQDQYAAACGGLNFISFHQDDNVSVEPIITRSSTLKNLQENLVMFYTGITHDANVILSEQKENISKRDKVDNLKKMCSLAKDMKYSLEHNQLLDFGTILNEGWLLKKELASGVSNSHIDDLYECAMKNGALGGKLLGAGGGGFLLFYCEKEKQKVLEEALGLKRFYFNFEHDGTSVVYIGDKYW</sequence>
<evidence type="ECO:0000313" key="9">
    <source>
        <dbReference type="Proteomes" id="UP000515561"/>
    </source>
</evidence>
<dbReference type="GO" id="GO:0005524">
    <property type="term" value="F:ATP binding"/>
    <property type="evidence" value="ECO:0007669"/>
    <property type="project" value="UniProtKB-KW"/>
</dbReference>
<dbReference type="InterPro" id="IPR006203">
    <property type="entry name" value="GHMP_knse_ATP-bd_CS"/>
</dbReference>
<dbReference type="Pfam" id="PF00288">
    <property type="entry name" value="GHMP_kinases_N"/>
    <property type="match status" value="1"/>
</dbReference>
<dbReference type="SUPFAM" id="SSF54211">
    <property type="entry name" value="Ribosomal protein S5 domain 2-like"/>
    <property type="match status" value="1"/>
</dbReference>
<dbReference type="RefSeq" id="WP_184092618.1">
    <property type="nucleotide sequence ID" value="NZ_AP023367.1"/>
</dbReference>
<dbReference type="Proteomes" id="UP000515561">
    <property type="component" value="Chromosome"/>
</dbReference>
<evidence type="ECO:0000259" key="7">
    <source>
        <dbReference type="Pfam" id="PF08544"/>
    </source>
</evidence>
<dbReference type="PRINTS" id="PR00960">
    <property type="entry name" value="LMBPPROTEIN"/>
</dbReference>
<protein>
    <submittedName>
        <fullName evidence="8">GHMP kinase</fullName>
    </submittedName>
</protein>
<feature type="domain" description="GHMP kinase N-terminal" evidence="6">
    <location>
        <begin position="73"/>
        <end position="154"/>
    </location>
</feature>
<dbReference type="InterPro" id="IPR013750">
    <property type="entry name" value="GHMP_kinase_C_dom"/>
</dbReference>
<feature type="domain" description="GHMP kinase C-terminal" evidence="7">
    <location>
        <begin position="227"/>
        <end position="302"/>
    </location>
</feature>
<dbReference type="InterPro" id="IPR001174">
    <property type="entry name" value="HddA/FKP"/>
</dbReference>
<dbReference type="GO" id="GO:0042352">
    <property type="term" value="P:GDP-L-fucose salvage"/>
    <property type="evidence" value="ECO:0007669"/>
    <property type="project" value="TreeGrafter"/>
</dbReference>
<keyword evidence="3 8" id="KW-0418">Kinase</keyword>
<evidence type="ECO:0000256" key="2">
    <source>
        <dbReference type="ARBA" id="ARBA00022741"/>
    </source>
</evidence>
<dbReference type="AlphaFoldDB" id="A0A6S6R079"/>
<dbReference type="InterPro" id="IPR014606">
    <property type="entry name" value="Heptose_7-P_kinase"/>
</dbReference>
<evidence type="ECO:0000313" key="8">
    <source>
        <dbReference type="EMBL" id="BCJ92962.1"/>
    </source>
</evidence>
<keyword evidence="4" id="KW-0067">ATP-binding</keyword>
<dbReference type="PANTHER" id="PTHR32463">
    <property type="entry name" value="L-FUCOSE KINASE"/>
    <property type="match status" value="1"/>
</dbReference>
<gene>
    <name evidence="8" type="ORF">acsn021_05310</name>
</gene>
<dbReference type="InterPro" id="IPR020568">
    <property type="entry name" value="Ribosomal_Su5_D2-typ_SF"/>
</dbReference>
<keyword evidence="9" id="KW-1185">Reference proteome</keyword>
<dbReference type="PANTHER" id="PTHR32463:SF0">
    <property type="entry name" value="L-FUCOSE KINASE"/>
    <property type="match status" value="1"/>
</dbReference>
<comment type="similarity">
    <text evidence="5">Belongs to the GHMP kinase family.</text>
</comment>
<dbReference type="InterPro" id="IPR052203">
    <property type="entry name" value="GHMP_Kinase-Related"/>
</dbReference>
<evidence type="ECO:0000256" key="3">
    <source>
        <dbReference type="ARBA" id="ARBA00022777"/>
    </source>
</evidence>
<organism evidence="8 9">
    <name type="scientific">Anaerocolumna cellulosilytica</name>
    <dbReference type="NCBI Taxonomy" id="433286"/>
    <lineage>
        <taxon>Bacteria</taxon>
        <taxon>Bacillati</taxon>
        <taxon>Bacillota</taxon>
        <taxon>Clostridia</taxon>
        <taxon>Lachnospirales</taxon>
        <taxon>Lachnospiraceae</taxon>
        <taxon>Anaerocolumna</taxon>
    </lineage>
</organism>
<evidence type="ECO:0000256" key="5">
    <source>
        <dbReference type="ARBA" id="ARBA00038121"/>
    </source>
</evidence>
<accession>A0A6S6R079</accession>
<dbReference type="Pfam" id="PF08544">
    <property type="entry name" value="GHMP_kinases_C"/>
    <property type="match status" value="1"/>
</dbReference>
<evidence type="ECO:0000256" key="4">
    <source>
        <dbReference type="ARBA" id="ARBA00022840"/>
    </source>
</evidence>
<evidence type="ECO:0000259" key="6">
    <source>
        <dbReference type="Pfam" id="PF00288"/>
    </source>
</evidence>
<proteinExistence type="inferred from homology"/>
<dbReference type="PROSITE" id="PS00627">
    <property type="entry name" value="GHMP_KINASES_ATP"/>
    <property type="match status" value="1"/>
</dbReference>
<dbReference type="KEGG" id="acel:acsn021_05310"/>
<dbReference type="PIRSF" id="PIRSF036406">
    <property type="entry name" value="Hept_kin"/>
    <property type="match status" value="1"/>
</dbReference>
<name>A0A6S6R079_9FIRM</name>
<dbReference type="SUPFAM" id="SSF55060">
    <property type="entry name" value="GHMP Kinase, C-terminal domain"/>
    <property type="match status" value="1"/>
</dbReference>
<reference evidence="8 9" key="1">
    <citation type="journal article" date="2016" name="Int. J. Syst. Evol. Microbiol.">
        <title>Descriptions of Anaerotaenia torta gen. nov., sp. nov. and Anaerocolumna cellulosilytica gen. nov., sp. nov. isolated from a methanogenic reactor of cattle waste.</title>
        <authorList>
            <person name="Uek A."/>
            <person name="Ohtaki Y."/>
            <person name="Kaku N."/>
            <person name="Ueki K."/>
        </authorList>
    </citation>
    <scope>NUCLEOTIDE SEQUENCE [LARGE SCALE GENOMIC DNA]</scope>
    <source>
        <strain evidence="8 9">SN021</strain>
    </source>
</reference>
<keyword evidence="2" id="KW-0547">Nucleotide-binding</keyword>
<evidence type="ECO:0000256" key="1">
    <source>
        <dbReference type="ARBA" id="ARBA00022679"/>
    </source>
</evidence>
<dbReference type="EMBL" id="AP023367">
    <property type="protein sequence ID" value="BCJ92962.1"/>
    <property type="molecule type" value="Genomic_DNA"/>
</dbReference>
<dbReference type="InterPro" id="IPR006204">
    <property type="entry name" value="GHMP_kinase_N_dom"/>
</dbReference>